<dbReference type="PANTHER" id="PTHR48140">
    <property type="entry name" value="FATTY ACID DESATURASE 4, CHLOROPLASTIC-RELATED"/>
    <property type="match status" value="1"/>
</dbReference>
<dbReference type="UniPathway" id="UPA00199"/>
<proteinExistence type="inferred from homology"/>
<evidence type="ECO:0000256" key="5">
    <source>
        <dbReference type="ARBA" id="ARBA00023136"/>
    </source>
</evidence>
<dbReference type="Pfam" id="PF10520">
    <property type="entry name" value="Lipid_desat"/>
    <property type="match status" value="1"/>
</dbReference>
<dbReference type="InterPro" id="IPR019547">
    <property type="entry name" value="Lipid_desat"/>
</dbReference>
<accession>A0A7S0NAN7</accession>
<dbReference type="GO" id="GO:0006631">
    <property type="term" value="P:fatty acid metabolic process"/>
    <property type="evidence" value="ECO:0007669"/>
    <property type="project" value="UniProtKB-UniPathway"/>
</dbReference>
<sequence>MMGVRAAITQRPVASVCRTHSISRAGARRAGLHVARARNANQVSVVTTELEKEREVLARGERAWEDDTSVTGTMDEDDYCDGYFAPSDEEANTLMEGELLKGDILHSTTYHRVVCASAAVMCSGLLVEGASTSSSAAVAIAAFLGYVFADLGSGVFHWSVDNYGNDRTPVVGGVIAAFQGHHLYPWTITKREFCNNIHKVALPTIPLQAGLLAAPLPGTADVFLAVFTSCVVLSQLFHSWSHCRKSQLPAPVIALQDAGILVSRKAHGQHHRLPFDGNYCIVSGAWNNYLDSSGFFRNLENIVYERTKVEPRCWNEPDYTWVKGSAGKYD</sequence>
<evidence type="ECO:0000313" key="7">
    <source>
        <dbReference type="EMBL" id="CAD8663359.1"/>
    </source>
</evidence>
<feature type="domain" description="Lipid desaturase" evidence="6">
    <location>
        <begin position="146"/>
        <end position="314"/>
    </location>
</feature>
<comment type="similarity">
    <text evidence="2">Belongs to the fatty acid desaturase CarF family.</text>
</comment>
<keyword evidence="4" id="KW-1133">Transmembrane helix</keyword>
<reference evidence="7" key="1">
    <citation type="submission" date="2021-01" db="EMBL/GenBank/DDBJ databases">
        <authorList>
            <person name="Corre E."/>
            <person name="Pelletier E."/>
            <person name="Niang G."/>
            <person name="Scheremetjew M."/>
            <person name="Finn R."/>
            <person name="Kale V."/>
            <person name="Holt S."/>
            <person name="Cochrane G."/>
            <person name="Meng A."/>
            <person name="Brown T."/>
            <person name="Cohen L."/>
        </authorList>
    </citation>
    <scope>NUCLEOTIDE SEQUENCE</scope>
    <source>
        <strain evidence="7">CCMP722</strain>
    </source>
</reference>
<evidence type="ECO:0000256" key="2">
    <source>
        <dbReference type="ARBA" id="ARBA00007620"/>
    </source>
</evidence>
<dbReference type="GO" id="GO:0016020">
    <property type="term" value="C:membrane"/>
    <property type="evidence" value="ECO:0007669"/>
    <property type="project" value="UniProtKB-SubCell"/>
</dbReference>
<dbReference type="InterPro" id="IPR052864">
    <property type="entry name" value="Chloroplast_FAD_CarF"/>
</dbReference>
<evidence type="ECO:0000256" key="3">
    <source>
        <dbReference type="ARBA" id="ARBA00022692"/>
    </source>
</evidence>
<dbReference type="PANTHER" id="PTHR48140:SF1">
    <property type="entry name" value="FATTY ACID DESATURASE 4, CHLOROPLASTIC-RELATED"/>
    <property type="match status" value="1"/>
</dbReference>
<gene>
    <name evidence="7" type="ORF">POBO1169_LOCUS7480</name>
</gene>
<evidence type="ECO:0000256" key="4">
    <source>
        <dbReference type="ARBA" id="ARBA00022989"/>
    </source>
</evidence>
<keyword evidence="5" id="KW-0472">Membrane</keyword>
<keyword evidence="3" id="KW-0812">Transmembrane</keyword>
<evidence type="ECO:0000259" key="6">
    <source>
        <dbReference type="Pfam" id="PF10520"/>
    </source>
</evidence>
<dbReference type="AlphaFoldDB" id="A0A7S0NAN7"/>
<name>A0A7S0NAN7_9CHLO</name>
<evidence type="ECO:0000256" key="1">
    <source>
        <dbReference type="ARBA" id="ARBA00004141"/>
    </source>
</evidence>
<protein>
    <recommendedName>
        <fullName evidence="6">Lipid desaturase domain-containing protein</fullName>
    </recommendedName>
</protein>
<comment type="subcellular location">
    <subcellularLocation>
        <location evidence="1">Membrane</location>
        <topology evidence="1">Multi-pass membrane protein</topology>
    </subcellularLocation>
</comment>
<dbReference type="EMBL" id="HBFA01014406">
    <property type="protein sequence ID" value="CAD8663359.1"/>
    <property type="molecule type" value="Transcribed_RNA"/>
</dbReference>
<organism evidence="7">
    <name type="scientific">Pyramimonas obovata</name>
    <dbReference type="NCBI Taxonomy" id="1411642"/>
    <lineage>
        <taxon>Eukaryota</taxon>
        <taxon>Viridiplantae</taxon>
        <taxon>Chlorophyta</taxon>
        <taxon>Pyramimonadophyceae</taxon>
        <taxon>Pyramimonadales</taxon>
        <taxon>Pyramimonadaceae</taxon>
        <taxon>Pyramimonas</taxon>
        <taxon>Pyramimonas incertae sedis</taxon>
    </lineage>
</organism>